<sequence>MSSSPTKRQKVDKNEVAVSKPESQPIQDTITNKKVPSPTAENKNIEIPKFSSHWHFESELNMKMLIRSWNALDRSYPTLQYEGKEERLEYFKDLNGRSDYSNPFFFDDRESFSVRFRKLFGEERKFFKSKCIQSLQRDKPIAEGDINKYFSRRHFPLFVDETKQELKSSGDEEYRDGSQRYPFYSIKEAVVAQNEFDFTTEENYKELHIKCKPTCTKNKICPVPTCQTKLCLEHGNGYVTVRDEEDFVQSSSSKCYDCDTQFCAKHAKTRLIQCPTCERTWDIWNSIASDCCVNYIDEQPREFNYLCKGKCGKECSAVDECSSDNSLNSANGDGSICGALCCKSCLTNNHFCFDDPRERL</sequence>
<proteinExistence type="predicted"/>
<gene>
    <name evidence="2" type="ORF">CTEN210_03854</name>
</gene>
<reference evidence="2 3" key="1">
    <citation type="journal article" date="2021" name="Sci. Rep.">
        <title>The genome of the diatom Chaetoceros tenuissimus carries an ancient integrated fragment of an extant virus.</title>
        <authorList>
            <person name="Hongo Y."/>
            <person name="Kimura K."/>
            <person name="Takaki Y."/>
            <person name="Yoshida Y."/>
            <person name="Baba S."/>
            <person name="Kobayashi G."/>
            <person name="Nagasaki K."/>
            <person name="Hano T."/>
            <person name="Tomaru Y."/>
        </authorList>
    </citation>
    <scope>NUCLEOTIDE SEQUENCE [LARGE SCALE GENOMIC DNA]</scope>
    <source>
        <strain evidence="2 3">NIES-3715</strain>
    </source>
</reference>
<feature type="compositionally biased region" description="Polar residues" evidence="1">
    <location>
        <begin position="21"/>
        <end position="42"/>
    </location>
</feature>
<comment type="caution">
    <text evidence="2">The sequence shown here is derived from an EMBL/GenBank/DDBJ whole genome shotgun (WGS) entry which is preliminary data.</text>
</comment>
<dbReference type="EMBL" id="BLLK01000023">
    <property type="protein sequence ID" value="GFH47379.1"/>
    <property type="molecule type" value="Genomic_DNA"/>
</dbReference>
<feature type="region of interest" description="Disordered" evidence="1">
    <location>
        <begin position="1"/>
        <end position="42"/>
    </location>
</feature>
<accession>A0AAD3CKK7</accession>
<evidence type="ECO:0000256" key="1">
    <source>
        <dbReference type="SAM" id="MobiDB-lite"/>
    </source>
</evidence>
<dbReference type="Proteomes" id="UP001054902">
    <property type="component" value="Unassembled WGS sequence"/>
</dbReference>
<evidence type="ECO:0000313" key="2">
    <source>
        <dbReference type="EMBL" id="GFH47379.1"/>
    </source>
</evidence>
<name>A0AAD3CKK7_9STRA</name>
<evidence type="ECO:0000313" key="3">
    <source>
        <dbReference type="Proteomes" id="UP001054902"/>
    </source>
</evidence>
<protein>
    <submittedName>
        <fullName evidence="2">Uncharacterized protein</fullName>
    </submittedName>
</protein>
<keyword evidence="3" id="KW-1185">Reference proteome</keyword>
<organism evidence="2 3">
    <name type="scientific">Chaetoceros tenuissimus</name>
    <dbReference type="NCBI Taxonomy" id="426638"/>
    <lineage>
        <taxon>Eukaryota</taxon>
        <taxon>Sar</taxon>
        <taxon>Stramenopiles</taxon>
        <taxon>Ochrophyta</taxon>
        <taxon>Bacillariophyta</taxon>
        <taxon>Coscinodiscophyceae</taxon>
        <taxon>Chaetocerotophycidae</taxon>
        <taxon>Chaetocerotales</taxon>
        <taxon>Chaetocerotaceae</taxon>
        <taxon>Chaetoceros</taxon>
    </lineage>
</organism>
<dbReference type="AlphaFoldDB" id="A0AAD3CKK7"/>